<accession>A0A1X1G025</accession>
<dbReference type="InterPro" id="IPR036874">
    <property type="entry name" value="Carbonic_anhydrase_sf"/>
</dbReference>
<evidence type="ECO:0000256" key="2">
    <source>
        <dbReference type="ARBA" id="ARBA00012925"/>
    </source>
</evidence>
<dbReference type="SUPFAM" id="SSF53056">
    <property type="entry name" value="beta-carbonic anhydrase, cab"/>
    <property type="match status" value="1"/>
</dbReference>
<evidence type="ECO:0000313" key="8">
    <source>
        <dbReference type="Proteomes" id="UP000193538"/>
    </source>
</evidence>
<comment type="cofactor">
    <cofactor evidence="6">
        <name>Zn(2+)</name>
        <dbReference type="ChEBI" id="CHEBI:29105"/>
    </cofactor>
    <text evidence="6">Binds 1 zinc ion per subunit.</text>
</comment>
<sequence>MTNPLKNDKIGEIFDYQIFKGENVSYFEQFMKANQAYVALHGQLNLPLKPKTRVAIVTCMDSRLHIAHALGLALGDAHILRNAGGRVTEDMIRSLVISQQQMGTREIVVLHHTDCGAQTFQNESFHEHLKHELGVDVSDQDFLPFQDVEESVREDMQLLRESPLIPDDVVISGAVYDVDTGSMREVY</sequence>
<evidence type="ECO:0000256" key="4">
    <source>
        <dbReference type="ARBA" id="ARBA00022833"/>
    </source>
</evidence>
<dbReference type="GO" id="GO:0008270">
    <property type="term" value="F:zinc ion binding"/>
    <property type="evidence" value="ECO:0007669"/>
    <property type="project" value="InterPro"/>
</dbReference>
<feature type="binding site" evidence="6">
    <location>
        <position position="61"/>
    </location>
    <ligand>
        <name>Zn(2+)</name>
        <dbReference type="ChEBI" id="CHEBI:29105"/>
    </ligand>
</feature>
<reference evidence="7 8" key="1">
    <citation type="journal article" date="2016" name="Eur. J. Clin. Microbiol. Infect. Dis.">
        <title>Whole genome sequencing as a tool for phylogenetic analysis of clinical strains of Mitis group streptococci.</title>
        <authorList>
            <person name="Rasmussen L.H."/>
            <person name="Dargis R."/>
            <person name="Hojholt K."/>
            <person name="Christensen J.J."/>
            <person name="Skovgaard O."/>
            <person name="Justesen U.S."/>
            <person name="Rosenvinge F.S."/>
            <person name="Moser C."/>
            <person name="Lukjancenko O."/>
            <person name="Rasmussen S."/>
            <person name="Nielsen X.C."/>
        </authorList>
    </citation>
    <scope>NUCLEOTIDE SEQUENCE [LARGE SCALE GENOMIC DNA]</scope>
    <source>
        <strain evidence="7 8">OD_348934_12</strain>
    </source>
</reference>
<dbReference type="EC" id="4.2.1.1" evidence="2"/>
<gene>
    <name evidence="7" type="ORF">B7729_02235</name>
</gene>
<comment type="similarity">
    <text evidence="1">Belongs to the beta-class carbonic anhydrase family.</text>
</comment>
<feature type="binding site" evidence="6">
    <location>
        <position position="59"/>
    </location>
    <ligand>
        <name>Zn(2+)</name>
        <dbReference type="ChEBI" id="CHEBI:29105"/>
    </ligand>
</feature>
<dbReference type="EMBL" id="NCUC01000010">
    <property type="protein sequence ID" value="ORO40013.1"/>
    <property type="molecule type" value="Genomic_DNA"/>
</dbReference>
<feature type="binding site" evidence="6">
    <location>
        <position position="115"/>
    </location>
    <ligand>
        <name>Zn(2+)</name>
        <dbReference type="ChEBI" id="CHEBI:29105"/>
    </ligand>
</feature>
<dbReference type="PANTHER" id="PTHR43175:SF3">
    <property type="entry name" value="CARBON DISULFIDE HYDROLASE"/>
    <property type="match status" value="1"/>
</dbReference>
<dbReference type="Pfam" id="PF00484">
    <property type="entry name" value="Pro_CA"/>
    <property type="match status" value="1"/>
</dbReference>
<keyword evidence="3 6" id="KW-0479">Metal-binding</keyword>
<dbReference type="PANTHER" id="PTHR43175">
    <property type="entry name" value="CARBONIC ANHYDRASE"/>
    <property type="match status" value="1"/>
</dbReference>
<organism evidence="7 8">
    <name type="scientific">Streptococcus oralis subsp. tigurinus</name>
    <dbReference type="NCBI Taxonomy" id="1077464"/>
    <lineage>
        <taxon>Bacteria</taxon>
        <taxon>Bacillati</taxon>
        <taxon>Bacillota</taxon>
        <taxon>Bacilli</taxon>
        <taxon>Lactobacillales</taxon>
        <taxon>Streptococcaceae</taxon>
        <taxon>Streptococcus</taxon>
    </lineage>
</organism>
<name>A0A1X1G025_STROR</name>
<dbReference type="SMART" id="SM00947">
    <property type="entry name" value="Pro_CA"/>
    <property type="match status" value="1"/>
</dbReference>
<dbReference type="GO" id="GO:0004089">
    <property type="term" value="F:carbonate dehydratase activity"/>
    <property type="evidence" value="ECO:0007669"/>
    <property type="project" value="UniProtKB-EC"/>
</dbReference>
<evidence type="ECO:0000256" key="5">
    <source>
        <dbReference type="ARBA" id="ARBA00048348"/>
    </source>
</evidence>
<dbReference type="AlphaFoldDB" id="A0A1X1G025"/>
<evidence type="ECO:0000256" key="3">
    <source>
        <dbReference type="ARBA" id="ARBA00022723"/>
    </source>
</evidence>
<dbReference type="Proteomes" id="UP000193538">
    <property type="component" value="Unassembled WGS sequence"/>
</dbReference>
<protein>
    <recommendedName>
        <fullName evidence="2">carbonic anhydrase</fullName>
        <ecNumber evidence="2">4.2.1.1</ecNumber>
    </recommendedName>
</protein>
<evidence type="ECO:0000313" key="7">
    <source>
        <dbReference type="EMBL" id="ORO40013.1"/>
    </source>
</evidence>
<comment type="catalytic activity">
    <reaction evidence="5">
        <text>hydrogencarbonate + H(+) = CO2 + H2O</text>
        <dbReference type="Rhea" id="RHEA:10748"/>
        <dbReference type="ChEBI" id="CHEBI:15377"/>
        <dbReference type="ChEBI" id="CHEBI:15378"/>
        <dbReference type="ChEBI" id="CHEBI:16526"/>
        <dbReference type="ChEBI" id="CHEBI:17544"/>
        <dbReference type="EC" id="4.2.1.1"/>
    </reaction>
</comment>
<feature type="binding site" evidence="6">
    <location>
        <position position="112"/>
    </location>
    <ligand>
        <name>Zn(2+)</name>
        <dbReference type="ChEBI" id="CHEBI:29105"/>
    </ligand>
</feature>
<evidence type="ECO:0000256" key="1">
    <source>
        <dbReference type="ARBA" id="ARBA00006217"/>
    </source>
</evidence>
<evidence type="ECO:0000256" key="6">
    <source>
        <dbReference type="PIRSR" id="PIRSR601765-1"/>
    </source>
</evidence>
<keyword evidence="4 6" id="KW-0862">Zinc</keyword>
<dbReference type="Gene3D" id="3.40.1050.10">
    <property type="entry name" value="Carbonic anhydrase"/>
    <property type="match status" value="1"/>
</dbReference>
<proteinExistence type="inferred from homology"/>
<comment type="caution">
    <text evidence="7">The sequence shown here is derived from an EMBL/GenBank/DDBJ whole genome shotgun (WGS) entry which is preliminary data.</text>
</comment>
<dbReference type="InterPro" id="IPR001765">
    <property type="entry name" value="Carbonic_anhydrase"/>
</dbReference>
<dbReference type="CDD" id="cd03379">
    <property type="entry name" value="beta_CA_cladeD"/>
    <property type="match status" value="1"/>
</dbReference>